<organism evidence="1 2">
    <name type="scientific">Cytospora mali</name>
    <name type="common">Apple Valsa canker fungus</name>
    <name type="synonym">Valsa mali</name>
    <dbReference type="NCBI Taxonomy" id="578113"/>
    <lineage>
        <taxon>Eukaryota</taxon>
        <taxon>Fungi</taxon>
        <taxon>Dikarya</taxon>
        <taxon>Ascomycota</taxon>
        <taxon>Pezizomycotina</taxon>
        <taxon>Sordariomycetes</taxon>
        <taxon>Sordariomycetidae</taxon>
        <taxon>Diaporthales</taxon>
        <taxon>Cytosporaceae</taxon>
        <taxon>Cytospora</taxon>
    </lineage>
</organism>
<dbReference type="PANTHER" id="PTHR37852">
    <property type="entry name" value="YALI0B21208P"/>
    <property type="match status" value="1"/>
</dbReference>
<evidence type="ECO:0000313" key="2">
    <source>
        <dbReference type="Proteomes" id="UP000078576"/>
    </source>
</evidence>
<dbReference type="OrthoDB" id="5584028at2759"/>
<keyword evidence="2" id="KW-1185">Reference proteome</keyword>
<reference evidence="2" key="1">
    <citation type="submission" date="2014-12" db="EMBL/GenBank/DDBJ databases">
        <title>Genome Sequence of Valsa Canker Pathogens Uncovers a Specific Adaption of Colonization on Woody Bark.</title>
        <authorList>
            <person name="Yin Z."/>
            <person name="Liu H."/>
            <person name="Gao X."/>
            <person name="Li Z."/>
            <person name="Song N."/>
            <person name="Ke X."/>
            <person name="Dai Q."/>
            <person name="Wu Y."/>
            <person name="Sun Y."/>
            <person name="Xu J.-R."/>
            <person name="Kang Z.K."/>
            <person name="Wang L."/>
            <person name="Huang L."/>
        </authorList>
    </citation>
    <scope>NUCLEOTIDE SEQUENCE [LARGE SCALE GENOMIC DNA]</scope>
    <source>
        <strain evidence="2">SXYL134</strain>
    </source>
</reference>
<name>A0A194V0I8_CYTMA</name>
<dbReference type="EMBL" id="KN714699">
    <property type="protein sequence ID" value="KUI57419.1"/>
    <property type="molecule type" value="Genomic_DNA"/>
</dbReference>
<protein>
    <submittedName>
        <fullName evidence="1">Uncharacterized protein</fullName>
    </submittedName>
</protein>
<proteinExistence type="predicted"/>
<sequence>MGRPPRTQEELDAFIAVAPTDFQERHRLALENSRLSMMAPTRIMLASVTSFAVGTGLGMTQGSKMAGLRFRAEHAHKLPTTPTGWFMYHKSKNYNMAKGALKEGLKMGLKVSFWTSAMFVIENLYDESRDSKDFLNTVLASLTVAGGFSLWNRFSLPMTARTTKTALFVGLAYGGLQDVAGVARGRHIGYIDWVQRQFRGQGKELEHKI</sequence>
<dbReference type="AlphaFoldDB" id="A0A194V0I8"/>
<dbReference type="PANTHER" id="PTHR37852:SF1">
    <property type="entry name" value="HIG1 DOMAIN-CONTAINING PROTEIN"/>
    <property type="match status" value="1"/>
</dbReference>
<dbReference type="Proteomes" id="UP000078576">
    <property type="component" value="Unassembled WGS sequence"/>
</dbReference>
<gene>
    <name evidence="1" type="ORF">VP1G_04734</name>
</gene>
<accession>A0A194V0I8</accession>
<dbReference type="STRING" id="694573.A0A194V0I8"/>
<evidence type="ECO:0000313" key="1">
    <source>
        <dbReference type="EMBL" id="KUI57419.1"/>
    </source>
</evidence>